<dbReference type="InterPro" id="IPR014718">
    <property type="entry name" value="GH-type_carb-bd"/>
</dbReference>
<evidence type="ECO:0000256" key="4">
    <source>
        <dbReference type="ARBA" id="ARBA00023235"/>
    </source>
</evidence>
<evidence type="ECO:0000256" key="5">
    <source>
        <dbReference type="PIRNR" id="PIRNR016020"/>
    </source>
</evidence>
<dbReference type="InterPro" id="IPR011013">
    <property type="entry name" value="Gal_mutarotase_sf_dom"/>
</dbReference>
<comment type="similarity">
    <text evidence="2 5">Belongs to the glucose-6-phosphate 1-epimerase family.</text>
</comment>
<evidence type="ECO:0000256" key="1">
    <source>
        <dbReference type="ARBA" id="ARBA00001096"/>
    </source>
</evidence>
<dbReference type="SUPFAM" id="SSF74650">
    <property type="entry name" value="Galactose mutarotase-like"/>
    <property type="match status" value="1"/>
</dbReference>
<evidence type="ECO:0000256" key="3">
    <source>
        <dbReference type="ARBA" id="ARBA00012083"/>
    </source>
</evidence>
<keyword evidence="4 5" id="KW-0413">Isomerase</keyword>
<dbReference type="GO" id="GO:0005737">
    <property type="term" value="C:cytoplasm"/>
    <property type="evidence" value="ECO:0007669"/>
    <property type="project" value="TreeGrafter"/>
</dbReference>
<accession>A0A6J3M6U9</accession>
<dbReference type="GeneID" id="54357400"/>
<dbReference type="Proteomes" id="UP000504637">
    <property type="component" value="Unplaced"/>
</dbReference>
<evidence type="ECO:0000256" key="6">
    <source>
        <dbReference type="PIRSR" id="PIRSR016020-1"/>
    </source>
</evidence>
<dbReference type="Gene3D" id="2.70.98.10">
    <property type="match status" value="1"/>
</dbReference>
<reference evidence="9" key="1">
    <citation type="submission" date="2020-01" db="EMBL/GenBank/DDBJ databases">
        <authorList>
            <consortium name="DOE Joint Genome Institute"/>
            <person name="Haridas S."/>
            <person name="Albert R."/>
            <person name="Binder M."/>
            <person name="Bloem J."/>
            <person name="Labutti K."/>
            <person name="Salamov A."/>
            <person name="Andreopoulos B."/>
            <person name="Baker S.E."/>
            <person name="Barry K."/>
            <person name="Bills G."/>
            <person name="Bluhm B.H."/>
            <person name="Cannon C."/>
            <person name="Castanera R."/>
            <person name="Culley D.E."/>
            <person name="Daum C."/>
            <person name="Ezra D."/>
            <person name="Gonzalez J.B."/>
            <person name="Henrissat B."/>
            <person name="Kuo A."/>
            <person name="Liang C."/>
            <person name="Lipzen A."/>
            <person name="Lutzoni F."/>
            <person name="Magnuson J."/>
            <person name="Mondo S."/>
            <person name="Nolan M."/>
            <person name="Ohm R."/>
            <person name="Pangilinan J."/>
            <person name="Park H.-J."/>
            <person name="Ramirez L."/>
            <person name="Alfaro M."/>
            <person name="Sun H."/>
            <person name="Tritt A."/>
            <person name="Yoshinaga Y."/>
            <person name="Zwiers L.-H."/>
            <person name="Turgeon B.G."/>
            <person name="Goodwin S.B."/>
            <person name="Spatafora J.W."/>
            <person name="Crous P.W."/>
            <person name="Grigoriev I.V."/>
        </authorList>
    </citation>
    <scope>NUCLEOTIDE SEQUENCE</scope>
    <source>
        <strain evidence="9">CBS 342.82</strain>
    </source>
</reference>
<dbReference type="InterPro" id="IPR025532">
    <property type="entry name" value="G6P_1-epimerase"/>
</dbReference>
<dbReference type="PIRSF" id="PIRSF016020">
    <property type="entry name" value="PHexose_mutarotase"/>
    <property type="match status" value="1"/>
</dbReference>
<gene>
    <name evidence="9" type="ORF">K489DRAFT_201835</name>
</gene>
<dbReference type="GO" id="GO:0005975">
    <property type="term" value="P:carbohydrate metabolic process"/>
    <property type="evidence" value="ECO:0007669"/>
    <property type="project" value="InterPro"/>
</dbReference>
<dbReference type="AlphaFoldDB" id="A0A6J3M6U9"/>
<name>A0A6J3M6U9_9PEZI</name>
<feature type="binding site" evidence="7">
    <location>
        <position position="97"/>
    </location>
    <ligand>
        <name>substrate</name>
    </ligand>
</feature>
<dbReference type="PANTHER" id="PTHR11122">
    <property type="entry name" value="APOSPORY-ASSOCIATED PROTEIN C-RELATED"/>
    <property type="match status" value="1"/>
</dbReference>
<dbReference type="GO" id="GO:0030246">
    <property type="term" value="F:carbohydrate binding"/>
    <property type="evidence" value="ECO:0007669"/>
    <property type="project" value="UniProtKB-UniRule"/>
</dbReference>
<protein>
    <recommendedName>
        <fullName evidence="3 5">Glucose-6-phosphate 1-epimerase</fullName>
        <ecNumber evidence="3 5">5.1.3.15</ecNumber>
    </recommendedName>
</protein>
<dbReference type="InterPro" id="IPR008183">
    <property type="entry name" value="Aldose_1/G6P_1-epimerase"/>
</dbReference>
<organism evidence="9">
    <name type="scientific">Dissoconium aciculare CBS 342.82</name>
    <dbReference type="NCBI Taxonomy" id="1314786"/>
    <lineage>
        <taxon>Eukaryota</taxon>
        <taxon>Fungi</taxon>
        <taxon>Dikarya</taxon>
        <taxon>Ascomycota</taxon>
        <taxon>Pezizomycotina</taxon>
        <taxon>Dothideomycetes</taxon>
        <taxon>Dothideomycetidae</taxon>
        <taxon>Mycosphaerellales</taxon>
        <taxon>Dissoconiaceae</taxon>
        <taxon>Dissoconium</taxon>
    </lineage>
</organism>
<evidence type="ECO:0000313" key="8">
    <source>
        <dbReference type="Proteomes" id="UP000504637"/>
    </source>
</evidence>
<feature type="binding site" evidence="7">
    <location>
        <position position="102"/>
    </location>
    <ligand>
        <name>substrate</name>
    </ligand>
</feature>
<feature type="active site" evidence="6">
    <location>
        <position position="184"/>
    </location>
</feature>
<dbReference type="EC" id="5.1.3.15" evidence="3 5"/>
<dbReference type="PANTHER" id="PTHR11122:SF13">
    <property type="entry name" value="GLUCOSE-6-PHOSPHATE 1-EPIMERASE"/>
    <property type="match status" value="1"/>
</dbReference>
<sequence length="314" mass="34088">MDRKNRPSAISPIAAGPQPSVHVEQGKVIASLPSGDSVEILLFGATVTSWKTNGKERLWLSTAAKLDGSKPVRGGVPIVFPAFGPPNKDHVTGSLPQHGFARNSHWEYLGKSSSESGAQGKAGDDSIKLDFGLSTANLSEDTKKAWPFGFGLVYSVTLGKDSLQTMLNVRNEGTEAFEFQFLLHTYFRVEDITRTQINGLGSATYVDKMLNATTHQQSTPSLSIAGEVDRVYTGLQQDTTSVVQEGRPSLDIIRDNLADTVVWNPWIEKSKGMGDFEPKDGYKTMVCVEVGAVEGWQKLEPGETFEGGMLVKAH</sequence>
<reference evidence="9" key="3">
    <citation type="submission" date="2025-08" db="UniProtKB">
        <authorList>
            <consortium name="RefSeq"/>
        </authorList>
    </citation>
    <scope>IDENTIFICATION</scope>
    <source>
        <strain evidence="9">CBS 342.82</strain>
    </source>
</reference>
<feature type="binding site" evidence="7">
    <location>
        <position position="73"/>
    </location>
    <ligand>
        <name>substrate</name>
    </ligand>
</feature>
<dbReference type="GO" id="GO:0047938">
    <property type="term" value="F:glucose-6-phosphate 1-epimerase activity"/>
    <property type="evidence" value="ECO:0007669"/>
    <property type="project" value="UniProtKB-UniRule"/>
</dbReference>
<proteinExistence type="inferred from homology"/>
<comment type="function">
    <text evidence="5">Catalyzes the interconversion between the alpha and beta anomers from at least three hexose 6-phosphate sugars (Glc6P, Gal6P, and Man6P).</text>
</comment>
<dbReference type="CDD" id="cd09020">
    <property type="entry name" value="D-hex-6-P-epi_like"/>
    <property type="match status" value="1"/>
</dbReference>
<reference evidence="9" key="2">
    <citation type="submission" date="2020-04" db="EMBL/GenBank/DDBJ databases">
        <authorList>
            <consortium name="NCBI Genome Project"/>
        </authorList>
    </citation>
    <scope>NUCLEOTIDE SEQUENCE</scope>
    <source>
        <strain evidence="9">CBS 342.82</strain>
    </source>
</reference>
<evidence type="ECO:0000256" key="7">
    <source>
        <dbReference type="PIRSR" id="PIRSR016020-2"/>
    </source>
</evidence>
<evidence type="ECO:0000256" key="2">
    <source>
        <dbReference type="ARBA" id="ARBA00005866"/>
    </source>
</evidence>
<comment type="catalytic activity">
    <reaction evidence="1">
        <text>alpha-D-glucose 6-phosphate = beta-D-glucose 6-phosphate</text>
        <dbReference type="Rhea" id="RHEA:16249"/>
        <dbReference type="ChEBI" id="CHEBI:58225"/>
        <dbReference type="ChEBI" id="CHEBI:58247"/>
        <dbReference type="EC" id="5.1.3.15"/>
    </reaction>
</comment>
<dbReference type="OrthoDB" id="1659429at2759"/>
<evidence type="ECO:0000313" key="9">
    <source>
        <dbReference type="RefSeq" id="XP_033460654.1"/>
    </source>
</evidence>
<dbReference type="RefSeq" id="XP_033460654.1">
    <property type="nucleotide sequence ID" value="XM_033599601.1"/>
</dbReference>
<feature type="active site" evidence="6">
    <location>
        <position position="289"/>
    </location>
</feature>
<dbReference type="Pfam" id="PF01263">
    <property type="entry name" value="Aldose_epim"/>
    <property type="match status" value="1"/>
</dbReference>
<keyword evidence="8" id="KW-1185">Reference proteome</keyword>